<proteinExistence type="predicted"/>
<feature type="transmembrane region" description="Helical" evidence="1">
    <location>
        <begin position="346"/>
        <end position="369"/>
    </location>
</feature>
<evidence type="ECO:0000313" key="2">
    <source>
        <dbReference type="EMBL" id="PWH07039.1"/>
    </source>
</evidence>
<feature type="transmembrane region" description="Helical" evidence="1">
    <location>
        <begin position="488"/>
        <end position="521"/>
    </location>
</feature>
<feature type="transmembrane region" description="Helical" evidence="1">
    <location>
        <begin position="428"/>
        <end position="449"/>
    </location>
</feature>
<sequence>MARRAVAEVWSDREGARGVLDLAYLVYIAVVSVLVLGVPALRAAGILLARPDVLPVLSAPVTGALLGGGSLMGAALLVLAGAGHGPAVLAPFFAVTLAASERPRRTALIRPFARSGIAIALVLLAVSIVLGRVLVLGAQASTGGAVALAAASLGIALAFQGAWLAGQVLGAGARRLLAGLLALAGIAVALVGALSGSEEAQRALAGAYPALPGAAAGASPEQGTVLWALGLLVLGLLVVAACIPALDRVRGRVLVDQGRRWESATTAARSSDLAAAAGTYRALPTTGRRLRAVRGGGRGPLALAALYLRRDLVALMRTPERLLIAAAGVLLAGGLLALSRGLTGPLAVLALVIGALMLWSASGVFVDGLRHGIQTIGAPRLFGQSTRAQVLLHSPAPLLVLIVLSAAGSACALLIGPGTGPAAAGGGAPAPAAAALVLAPALAATLVLGRIRDAAKGPMPLALTTPMPTVQGDASIVPMLLWQADAPLFALVIAAALTAALGSSWALATGVWVLALVLLALDARRRVLELSPGAR</sequence>
<evidence type="ECO:0000256" key="1">
    <source>
        <dbReference type="SAM" id="Phobius"/>
    </source>
</evidence>
<feature type="transmembrane region" description="Helical" evidence="1">
    <location>
        <begin position="112"/>
        <end position="138"/>
    </location>
</feature>
<keyword evidence="3" id="KW-1185">Reference proteome</keyword>
<feature type="transmembrane region" description="Helical" evidence="1">
    <location>
        <begin position="144"/>
        <end position="164"/>
    </location>
</feature>
<evidence type="ECO:0000313" key="3">
    <source>
        <dbReference type="Proteomes" id="UP000245590"/>
    </source>
</evidence>
<keyword evidence="1" id="KW-0812">Transmembrane</keyword>
<feature type="transmembrane region" description="Helical" evidence="1">
    <location>
        <begin position="22"/>
        <end position="41"/>
    </location>
</feature>
<dbReference type="AlphaFoldDB" id="A0A2U2RME2"/>
<dbReference type="EMBL" id="QFKX01000002">
    <property type="protein sequence ID" value="PWH07039.1"/>
    <property type="molecule type" value="Genomic_DNA"/>
</dbReference>
<comment type="caution">
    <text evidence="2">The sequence shown here is derived from an EMBL/GenBank/DDBJ whole genome shotgun (WGS) entry which is preliminary data.</text>
</comment>
<protein>
    <submittedName>
        <fullName evidence="2">Uncharacterized protein</fullName>
    </submittedName>
</protein>
<feature type="transmembrane region" description="Helical" evidence="1">
    <location>
        <begin position="176"/>
        <end position="194"/>
    </location>
</feature>
<feature type="transmembrane region" description="Helical" evidence="1">
    <location>
        <begin position="225"/>
        <end position="246"/>
    </location>
</feature>
<keyword evidence="1" id="KW-1133">Transmembrane helix</keyword>
<feature type="transmembrane region" description="Helical" evidence="1">
    <location>
        <begin position="322"/>
        <end position="340"/>
    </location>
</feature>
<organism evidence="2 3">
    <name type="scientific">Brachybacterium endophyticum</name>
    <dbReference type="NCBI Taxonomy" id="2182385"/>
    <lineage>
        <taxon>Bacteria</taxon>
        <taxon>Bacillati</taxon>
        <taxon>Actinomycetota</taxon>
        <taxon>Actinomycetes</taxon>
        <taxon>Micrococcales</taxon>
        <taxon>Dermabacteraceae</taxon>
        <taxon>Brachybacterium</taxon>
    </lineage>
</organism>
<name>A0A2U2RME2_9MICO</name>
<feature type="transmembrane region" description="Helical" evidence="1">
    <location>
        <begin position="83"/>
        <end position="100"/>
    </location>
</feature>
<feature type="transmembrane region" description="Helical" evidence="1">
    <location>
        <begin position="390"/>
        <end position="416"/>
    </location>
</feature>
<reference evidence="2 3" key="1">
    <citation type="submission" date="2018-05" db="EMBL/GenBank/DDBJ databases">
        <title>Brachybacterium sp. M1HQ-2T, whole genome shotgun sequence.</title>
        <authorList>
            <person name="Tuo L."/>
        </authorList>
    </citation>
    <scope>NUCLEOTIDE SEQUENCE [LARGE SCALE GENOMIC DNA]</scope>
    <source>
        <strain evidence="2 3">M1HQ-2</strain>
    </source>
</reference>
<keyword evidence="1" id="KW-0472">Membrane</keyword>
<dbReference type="OrthoDB" id="4792837at2"/>
<gene>
    <name evidence="2" type="ORF">DEO23_07010</name>
</gene>
<accession>A0A2U2RME2</accession>
<dbReference type="Proteomes" id="UP000245590">
    <property type="component" value="Unassembled WGS sequence"/>
</dbReference>